<organism evidence="3 4">
    <name type="scientific">Desmophyllum pertusum</name>
    <dbReference type="NCBI Taxonomy" id="174260"/>
    <lineage>
        <taxon>Eukaryota</taxon>
        <taxon>Metazoa</taxon>
        <taxon>Cnidaria</taxon>
        <taxon>Anthozoa</taxon>
        <taxon>Hexacorallia</taxon>
        <taxon>Scleractinia</taxon>
        <taxon>Caryophylliina</taxon>
        <taxon>Caryophylliidae</taxon>
        <taxon>Desmophyllum</taxon>
    </lineage>
</organism>
<feature type="signal peptide" evidence="1">
    <location>
        <begin position="1"/>
        <end position="22"/>
    </location>
</feature>
<reference evidence="3" key="1">
    <citation type="submission" date="2023-01" db="EMBL/GenBank/DDBJ databases">
        <title>Genome assembly of the deep-sea coral Lophelia pertusa.</title>
        <authorList>
            <person name="Herrera S."/>
            <person name="Cordes E."/>
        </authorList>
    </citation>
    <scope>NUCLEOTIDE SEQUENCE</scope>
    <source>
        <strain evidence="3">USNM1676648</strain>
        <tissue evidence="3">Polyp</tissue>
    </source>
</reference>
<keyword evidence="1" id="KW-0732">Signal</keyword>
<feature type="chain" id="PRO_5040794166" description="NIDO domain-containing protein" evidence="1">
    <location>
        <begin position="23"/>
        <end position="225"/>
    </location>
</feature>
<proteinExistence type="predicted"/>
<dbReference type="PANTHER" id="PTHR13802:SF59">
    <property type="entry name" value="SUSHI DOMAIN-CONTAINING PROTEIN 2"/>
    <property type="match status" value="1"/>
</dbReference>
<protein>
    <recommendedName>
        <fullName evidence="2">NIDO domain-containing protein</fullName>
    </recommendedName>
</protein>
<name>A0A9X0A626_9CNID</name>
<comment type="caution">
    <text evidence="3">The sequence shown here is derived from an EMBL/GenBank/DDBJ whole genome shotgun (WGS) entry which is preliminary data.</text>
</comment>
<dbReference type="PANTHER" id="PTHR13802">
    <property type="entry name" value="MUCIN 4-RELATED"/>
    <property type="match status" value="1"/>
</dbReference>
<evidence type="ECO:0000256" key="1">
    <source>
        <dbReference type="SAM" id="SignalP"/>
    </source>
</evidence>
<dbReference type="AlphaFoldDB" id="A0A9X0A626"/>
<dbReference type="Pfam" id="PF06119">
    <property type="entry name" value="NIDO"/>
    <property type="match status" value="1"/>
</dbReference>
<evidence type="ECO:0000313" key="3">
    <source>
        <dbReference type="EMBL" id="KAJ7394081.1"/>
    </source>
</evidence>
<gene>
    <name evidence="3" type="ORF">OS493_003756</name>
</gene>
<dbReference type="InterPro" id="IPR051495">
    <property type="entry name" value="Epithelial_Barrier/Signaling"/>
</dbReference>
<feature type="domain" description="NIDO" evidence="2">
    <location>
        <begin position="98"/>
        <end position="225"/>
    </location>
</feature>
<accession>A0A9X0A626</accession>
<dbReference type="EMBL" id="MU825397">
    <property type="protein sequence ID" value="KAJ7394081.1"/>
    <property type="molecule type" value="Genomic_DNA"/>
</dbReference>
<dbReference type="InterPro" id="IPR003886">
    <property type="entry name" value="NIDO_dom"/>
</dbReference>
<keyword evidence="4" id="KW-1185">Reference proteome</keyword>
<sequence>MMSALLKLISLVFVAILRYAVGGSKLYPFGKDVGDSYLPVEDDKSSDTPISTPPFLFFGLNVNALYVHENGLISFGSSLKDQTPSAFPLSGKAHAAAPYWADVFTERGGRVWYRITTEEDIISRATRDVMRAFPRYTRFNANWVVIVTWNEVTFYGASGSHTQNRNTFQVLIASDGFMSFAGYIYDKLTWTSDTLNGAGENGLGGKPPQVISQLHSIISPGYKYI</sequence>
<dbReference type="Proteomes" id="UP001163046">
    <property type="component" value="Unassembled WGS sequence"/>
</dbReference>
<dbReference type="SMART" id="SM00539">
    <property type="entry name" value="NIDO"/>
    <property type="match status" value="1"/>
</dbReference>
<dbReference type="GO" id="GO:0007160">
    <property type="term" value="P:cell-matrix adhesion"/>
    <property type="evidence" value="ECO:0007669"/>
    <property type="project" value="InterPro"/>
</dbReference>
<dbReference type="PROSITE" id="PS51220">
    <property type="entry name" value="NIDO"/>
    <property type="match status" value="1"/>
</dbReference>
<evidence type="ECO:0000313" key="4">
    <source>
        <dbReference type="Proteomes" id="UP001163046"/>
    </source>
</evidence>
<evidence type="ECO:0000259" key="2">
    <source>
        <dbReference type="PROSITE" id="PS51220"/>
    </source>
</evidence>
<dbReference type="OrthoDB" id="10070306at2759"/>